<keyword evidence="3" id="KW-0378">Hydrolase</keyword>
<dbReference type="InterPro" id="IPR050261">
    <property type="entry name" value="FrsA_esterase"/>
</dbReference>
<dbReference type="InterPro" id="IPR008391">
    <property type="entry name" value="AXE1_dom"/>
</dbReference>
<dbReference type="AlphaFoldDB" id="A0A413VNL2"/>
<sequence>MGSIIKTIRLLAGMCLLAISVSAQNIDVKGTPWEGDEILKTPAYRVVAEDSIRSIQFEGLSYKGHTKQVFAFYATPGMLKGDRSIDKQLPGVVLVHGGGGRAFREWVLLWARRGYAVIAIDTRGNGANKEHIENGFEENGKDTPYFDVTLPLKEQWMYQAVGDVILSHSLLLSFPEVDKKRTALTGISWGGVLTSVATSLDHRFRAAVPVYGCGFLAESGRMKQQLDKLSLLERETWIKQYDPSVYLSRAKCPVLFLNGTNDVHFYLPSMTQSAALVSKGQVLIKYKLRHGHGHGWNNQEIGTFIDHYLCNGPALPKIKSLRLQDNILSVKAVSSSPVQKVVLYYTTDTNVEQEKCEWYFTEAVPSGKKWKVELPQKVVRWFVNVTDSSGNQLSGGLQE</sequence>
<organism evidence="3 4">
    <name type="scientific">Bacteroides nordii</name>
    <dbReference type="NCBI Taxonomy" id="291645"/>
    <lineage>
        <taxon>Bacteria</taxon>
        <taxon>Pseudomonadati</taxon>
        <taxon>Bacteroidota</taxon>
        <taxon>Bacteroidia</taxon>
        <taxon>Bacteroidales</taxon>
        <taxon>Bacteroidaceae</taxon>
        <taxon>Bacteroides</taxon>
    </lineage>
</organism>
<gene>
    <name evidence="3" type="ORF">DW888_11680</name>
</gene>
<keyword evidence="1" id="KW-0732">Signal</keyword>
<proteinExistence type="predicted"/>
<dbReference type="SUPFAM" id="SSF53474">
    <property type="entry name" value="alpha/beta-Hydrolases"/>
    <property type="match status" value="1"/>
</dbReference>
<feature type="signal peptide" evidence="1">
    <location>
        <begin position="1"/>
        <end position="25"/>
    </location>
</feature>
<dbReference type="GO" id="GO:0016787">
    <property type="term" value="F:hydrolase activity"/>
    <property type="evidence" value="ECO:0007669"/>
    <property type="project" value="UniProtKB-KW"/>
</dbReference>
<evidence type="ECO:0000259" key="2">
    <source>
        <dbReference type="Pfam" id="PF05448"/>
    </source>
</evidence>
<evidence type="ECO:0000313" key="4">
    <source>
        <dbReference type="Proteomes" id="UP000284379"/>
    </source>
</evidence>
<dbReference type="PANTHER" id="PTHR22946">
    <property type="entry name" value="DIENELACTONE HYDROLASE DOMAIN-CONTAINING PROTEIN-RELATED"/>
    <property type="match status" value="1"/>
</dbReference>
<comment type="caution">
    <text evidence="3">The sequence shown here is derived from an EMBL/GenBank/DDBJ whole genome shotgun (WGS) entry which is preliminary data.</text>
</comment>
<feature type="domain" description="Acetyl xylan esterase" evidence="2">
    <location>
        <begin position="84"/>
        <end position="244"/>
    </location>
</feature>
<evidence type="ECO:0000313" key="3">
    <source>
        <dbReference type="EMBL" id="RHB35129.1"/>
    </source>
</evidence>
<reference evidence="3 4" key="1">
    <citation type="submission" date="2018-08" db="EMBL/GenBank/DDBJ databases">
        <title>A genome reference for cultivated species of the human gut microbiota.</title>
        <authorList>
            <person name="Zou Y."/>
            <person name="Xue W."/>
            <person name="Luo G."/>
        </authorList>
    </citation>
    <scope>NUCLEOTIDE SEQUENCE [LARGE SCALE GENOMIC DNA]</scope>
    <source>
        <strain evidence="3 4">AM40-30BH</strain>
    </source>
</reference>
<dbReference type="EMBL" id="QSGO01000007">
    <property type="protein sequence ID" value="RHB35129.1"/>
    <property type="molecule type" value="Genomic_DNA"/>
</dbReference>
<dbReference type="InterPro" id="IPR029058">
    <property type="entry name" value="AB_hydrolase_fold"/>
</dbReference>
<protein>
    <submittedName>
        <fullName evidence="3">Alpha/beta fold hydrolase</fullName>
    </submittedName>
</protein>
<feature type="chain" id="PRO_5019453683" evidence="1">
    <location>
        <begin position="26"/>
        <end position="399"/>
    </location>
</feature>
<dbReference type="Proteomes" id="UP000284379">
    <property type="component" value="Unassembled WGS sequence"/>
</dbReference>
<evidence type="ECO:0000256" key="1">
    <source>
        <dbReference type="SAM" id="SignalP"/>
    </source>
</evidence>
<dbReference type="RefSeq" id="WP_122201609.1">
    <property type="nucleotide sequence ID" value="NZ_CABJFV010000007.1"/>
</dbReference>
<name>A0A413VNL2_9BACE</name>
<dbReference type="Gene3D" id="3.40.50.1820">
    <property type="entry name" value="alpha/beta hydrolase"/>
    <property type="match status" value="1"/>
</dbReference>
<dbReference type="Pfam" id="PF05448">
    <property type="entry name" value="AXE1"/>
    <property type="match status" value="1"/>
</dbReference>
<accession>A0A413VNL2</accession>